<feature type="region of interest" description="Disordered" evidence="1">
    <location>
        <begin position="1"/>
        <end position="61"/>
    </location>
</feature>
<feature type="compositionally biased region" description="Pro residues" evidence="1">
    <location>
        <begin position="47"/>
        <end position="56"/>
    </location>
</feature>
<proteinExistence type="predicted"/>
<dbReference type="Proteomes" id="UP001595075">
    <property type="component" value="Unassembled WGS sequence"/>
</dbReference>
<organism evidence="2 3">
    <name type="scientific">Oculimacula yallundae</name>
    <dbReference type="NCBI Taxonomy" id="86028"/>
    <lineage>
        <taxon>Eukaryota</taxon>
        <taxon>Fungi</taxon>
        <taxon>Dikarya</taxon>
        <taxon>Ascomycota</taxon>
        <taxon>Pezizomycotina</taxon>
        <taxon>Leotiomycetes</taxon>
        <taxon>Helotiales</taxon>
        <taxon>Ploettnerulaceae</taxon>
        <taxon>Oculimacula</taxon>
    </lineage>
</organism>
<evidence type="ECO:0000256" key="1">
    <source>
        <dbReference type="SAM" id="MobiDB-lite"/>
    </source>
</evidence>
<keyword evidence="3" id="KW-1185">Reference proteome</keyword>
<evidence type="ECO:0000313" key="3">
    <source>
        <dbReference type="Proteomes" id="UP001595075"/>
    </source>
</evidence>
<feature type="compositionally biased region" description="Low complexity" evidence="1">
    <location>
        <begin position="37"/>
        <end position="46"/>
    </location>
</feature>
<name>A0ABR4C599_9HELO</name>
<gene>
    <name evidence="2" type="ORF">VTL71DRAFT_4255</name>
</gene>
<reference evidence="2 3" key="1">
    <citation type="journal article" date="2024" name="Commun. Biol.">
        <title>Comparative genomic analysis of thermophilic fungi reveals convergent evolutionary adaptations and gene losses.</title>
        <authorList>
            <person name="Steindorff A.S."/>
            <person name="Aguilar-Pontes M.V."/>
            <person name="Robinson A.J."/>
            <person name="Andreopoulos B."/>
            <person name="LaButti K."/>
            <person name="Kuo A."/>
            <person name="Mondo S."/>
            <person name="Riley R."/>
            <person name="Otillar R."/>
            <person name="Haridas S."/>
            <person name="Lipzen A."/>
            <person name="Grimwood J."/>
            <person name="Schmutz J."/>
            <person name="Clum A."/>
            <person name="Reid I.D."/>
            <person name="Moisan M.C."/>
            <person name="Butler G."/>
            <person name="Nguyen T.T.M."/>
            <person name="Dewar K."/>
            <person name="Conant G."/>
            <person name="Drula E."/>
            <person name="Henrissat B."/>
            <person name="Hansel C."/>
            <person name="Singer S."/>
            <person name="Hutchinson M.I."/>
            <person name="de Vries R.P."/>
            <person name="Natvig D.O."/>
            <person name="Powell A.J."/>
            <person name="Tsang A."/>
            <person name="Grigoriev I.V."/>
        </authorList>
    </citation>
    <scope>NUCLEOTIDE SEQUENCE [LARGE SCALE GENOMIC DNA]</scope>
    <source>
        <strain evidence="2 3">CBS 494.80</strain>
    </source>
</reference>
<dbReference type="EMBL" id="JAZHXI010000013">
    <property type="protein sequence ID" value="KAL2065115.1"/>
    <property type="molecule type" value="Genomic_DNA"/>
</dbReference>
<comment type="caution">
    <text evidence="2">The sequence shown here is derived from an EMBL/GenBank/DDBJ whole genome shotgun (WGS) entry which is preliminary data.</text>
</comment>
<accession>A0ABR4C599</accession>
<sequence length="101" mass="11647">MSGPLNINKYQHHTAPHRTAITSANKPLRYRLQHPKPVQTRPNQTNPNPPTLPTTPPAYTHHHHIGQLERKALHIHTFYLYEVPHQDRELSFPRTVSPTSS</sequence>
<protein>
    <submittedName>
        <fullName evidence="2">Uncharacterized protein</fullName>
    </submittedName>
</protein>
<evidence type="ECO:0000313" key="2">
    <source>
        <dbReference type="EMBL" id="KAL2065115.1"/>
    </source>
</evidence>